<dbReference type="Gene3D" id="1.10.287.90">
    <property type="match status" value="1"/>
</dbReference>
<reference evidence="23 24" key="2">
    <citation type="submission" date="2021-01" db="EMBL/GenBank/DDBJ databases">
        <title>Genomic Encyclopedia of Type Strains, Phase IV (KMG-IV): sequencing the most valuable type-strain genomes for metagenomic binning, comparative biology and taxonomic classification.</title>
        <authorList>
            <person name="Goeker M."/>
        </authorList>
    </citation>
    <scope>NUCLEOTIDE SEQUENCE [LARGE SCALE GENOMIC DNA]</scope>
    <source>
        <strain evidence="23 24">DSM 6130</strain>
    </source>
</reference>
<proteinExistence type="inferred from homology"/>
<accession>A0A9W6IW38</accession>
<dbReference type="GO" id="GO:0005507">
    <property type="term" value="F:copper ion binding"/>
    <property type="evidence" value="ECO:0007669"/>
    <property type="project" value="InterPro"/>
</dbReference>
<keyword evidence="14 19" id="KW-0472">Membrane</keyword>
<evidence type="ECO:0000313" key="24">
    <source>
        <dbReference type="Proteomes" id="UP000758856"/>
    </source>
</evidence>
<keyword evidence="10" id="KW-0249">Electron transport</keyword>
<evidence type="ECO:0000256" key="5">
    <source>
        <dbReference type="ARBA" id="ARBA00022617"/>
    </source>
</evidence>
<dbReference type="Proteomes" id="UP000758856">
    <property type="component" value="Unassembled WGS sequence"/>
</dbReference>
<dbReference type="AlphaFoldDB" id="A0A9W6IW38"/>
<dbReference type="PANTHER" id="PTHR22888">
    <property type="entry name" value="CYTOCHROME C OXIDASE, SUBUNIT II"/>
    <property type="match status" value="1"/>
</dbReference>
<evidence type="ECO:0000256" key="1">
    <source>
        <dbReference type="ARBA" id="ARBA00004141"/>
    </source>
</evidence>
<evidence type="ECO:0000256" key="8">
    <source>
        <dbReference type="ARBA" id="ARBA00022723"/>
    </source>
</evidence>
<dbReference type="InterPro" id="IPR036909">
    <property type="entry name" value="Cyt_c-like_dom_sf"/>
</dbReference>
<dbReference type="SUPFAM" id="SSF46626">
    <property type="entry name" value="Cytochrome c"/>
    <property type="match status" value="1"/>
</dbReference>
<evidence type="ECO:0000256" key="4">
    <source>
        <dbReference type="ARBA" id="ARBA00022448"/>
    </source>
</evidence>
<evidence type="ECO:0000256" key="9">
    <source>
        <dbReference type="ARBA" id="ARBA00022967"/>
    </source>
</evidence>
<dbReference type="Pfam" id="PF00034">
    <property type="entry name" value="Cytochrom_C"/>
    <property type="match status" value="1"/>
</dbReference>
<dbReference type="SUPFAM" id="SSF49503">
    <property type="entry name" value="Cupredoxins"/>
    <property type="match status" value="1"/>
</dbReference>
<keyword evidence="5 18" id="KW-0349">Heme</keyword>
<keyword evidence="6" id="KW-0679">Respiratory chain</keyword>
<evidence type="ECO:0000256" key="6">
    <source>
        <dbReference type="ARBA" id="ARBA00022660"/>
    </source>
</evidence>
<name>A0A9W6IW38_9HYPH</name>
<keyword evidence="11 19" id="KW-1133">Transmembrane helix</keyword>
<feature type="domain" description="Cytochrome oxidase subunit II copper A binding" evidence="20">
    <location>
        <begin position="116"/>
        <end position="231"/>
    </location>
</feature>
<keyword evidence="9" id="KW-1278">Translocase</keyword>
<dbReference type="InterPro" id="IPR001505">
    <property type="entry name" value="Copper_CuA"/>
</dbReference>
<evidence type="ECO:0000313" key="22">
    <source>
        <dbReference type="EMBL" id="GLK56375.1"/>
    </source>
</evidence>
<comment type="subcellular location">
    <subcellularLocation>
        <location evidence="1">Membrane</location>
        <topology evidence="1">Multi-pass membrane protein</topology>
    </subcellularLocation>
</comment>
<keyword evidence="7 19" id="KW-0812">Transmembrane</keyword>
<evidence type="ECO:0000256" key="19">
    <source>
        <dbReference type="SAM" id="Phobius"/>
    </source>
</evidence>
<evidence type="ECO:0000259" key="20">
    <source>
        <dbReference type="PROSITE" id="PS50857"/>
    </source>
</evidence>
<dbReference type="GO" id="GO:0016491">
    <property type="term" value="F:oxidoreductase activity"/>
    <property type="evidence" value="ECO:0007669"/>
    <property type="project" value="InterPro"/>
</dbReference>
<evidence type="ECO:0000259" key="21">
    <source>
        <dbReference type="PROSITE" id="PS51007"/>
    </source>
</evidence>
<evidence type="ECO:0000256" key="7">
    <source>
        <dbReference type="ARBA" id="ARBA00022692"/>
    </source>
</evidence>
<evidence type="ECO:0000256" key="11">
    <source>
        <dbReference type="ARBA" id="ARBA00022989"/>
    </source>
</evidence>
<evidence type="ECO:0000256" key="12">
    <source>
        <dbReference type="ARBA" id="ARBA00023004"/>
    </source>
</evidence>
<comment type="similarity">
    <text evidence="2">Belongs to the cytochrome c oxidase subunit 2 family.</text>
</comment>
<comment type="catalytic activity">
    <reaction evidence="17">
        <text>4 Fe(II)-[cytochrome c] + O2 + 8 H(+)(in) = 4 Fe(III)-[cytochrome c] + 2 H2O + 4 H(+)(out)</text>
        <dbReference type="Rhea" id="RHEA:11436"/>
        <dbReference type="Rhea" id="RHEA-COMP:10350"/>
        <dbReference type="Rhea" id="RHEA-COMP:14399"/>
        <dbReference type="ChEBI" id="CHEBI:15377"/>
        <dbReference type="ChEBI" id="CHEBI:15378"/>
        <dbReference type="ChEBI" id="CHEBI:15379"/>
        <dbReference type="ChEBI" id="CHEBI:29033"/>
        <dbReference type="ChEBI" id="CHEBI:29034"/>
        <dbReference type="EC" id="7.1.1.9"/>
    </reaction>
</comment>
<dbReference type="InterPro" id="IPR034236">
    <property type="entry name" value="CuRO_CcO_Caa3_II"/>
</dbReference>
<dbReference type="NCBIfam" id="TIGR02866">
    <property type="entry name" value="CoxB"/>
    <property type="match status" value="1"/>
</dbReference>
<evidence type="ECO:0000256" key="15">
    <source>
        <dbReference type="ARBA" id="ARBA00024688"/>
    </source>
</evidence>
<dbReference type="PROSITE" id="PS51007">
    <property type="entry name" value="CYTC"/>
    <property type="match status" value="1"/>
</dbReference>
<dbReference type="GO" id="GO:0020037">
    <property type="term" value="F:heme binding"/>
    <property type="evidence" value="ECO:0007669"/>
    <property type="project" value="InterPro"/>
</dbReference>
<evidence type="ECO:0000256" key="2">
    <source>
        <dbReference type="ARBA" id="ARBA00007866"/>
    </source>
</evidence>
<dbReference type="CDD" id="cd04213">
    <property type="entry name" value="CuRO_CcO_Caa3_II"/>
    <property type="match status" value="1"/>
</dbReference>
<organism evidence="22 25">
    <name type="scientific">Methylopila capsulata</name>
    <dbReference type="NCBI Taxonomy" id="61654"/>
    <lineage>
        <taxon>Bacteria</taxon>
        <taxon>Pseudomonadati</taxon>
        <taxon>Pseudomonadota</taxon>
        <taxon>Alphaproteobacteria</taxon>
        <taxon>Hyphomicrobiales</taxon>
        <taxon>Methylopilaceae</taxon>
        <taxon>Methylopila</taxon>
    </lineage>
</organism>
<comment type="function">
    <text evidence="15">Subunits I and II form the functional core of the enzyme complex. Electrons originating in cytochrome c are transferred via heme a and Cu(A) to the binuclear center formed by heme a3 and Cu(B).</text>
</comment>
<dbReference type="EMBL" id="JAFBCY010000003">
    <property type="protein sequence ID" value="MBM7852169.1"/>
    <property type="molecule type" value="Genomic_DNA"/>
</dbReference>
<dbReference type="Gene3D" id="2.60.40.420">
    <property type="entry name" value="Cupredoxins - blue copper proteins"/>
    <property type="match status" value="1"/>
</dbReference>
<feature type="transmembrane region" description="Helical" evidence="19">
    <location>
        <begin position="85"/>
        <end position="106"/>
    </location>
</feature>
<evidence type="ECO:0000256" key="14">
    <source>
        <dbReference type="ARBA" id="ARBA00023136"/>
    </source>
</evidence>
<keyword evidence="8 18" id="KW-0479">Metal-binding</keyword>
<evidence type="ECO:0000256" key="3">
    <source>
        <dbReference type="ARBA" id="ARBA00012949"/>
    </source>
</evidence>
<dbReference type="PROSITE" id="PS00078">
    <property type="entry name" value="COX2"/>
    <property type="match status" value="1"/>
</dbReference>
<dbReference type="PROSITE" id="PS50857">
    <property type="entry name" value="COX2_CUA"/>
    <property type="match status" value="1"/>
</dbReference>
<evidence type="ECO:0000256" key="16">
    <source>
        <dbReference type="ARBA" id="ARBA00031399"/>
    </source>
</evidence>
<gene>
    <name evidence="22" type="ORF">GCM10008170_23940</name>
    <name evidence="23" type="ORF">JOD31_002411</name>
</gene>
<evidence type="ECO:0000313" key="25">
    <source>
        <dbReference type="Proteomes" id="UP001143400"/>
    </source>
</evidence>
<dbReference type="InterPro" id="IPR002429">
    <property type="entry name" value="CcO_II-like_C"/>
</dbReference>
<dbReference type="Proteomes" id="UP001143400">
    <property type="component" value="Unassembled WGS sequence"/>
</dbReference>
<feature type="domain" description="Cytochrome c" evidence="21">
    <location>
        <begin position="241"/>
        <end position="333"/>
    </location>
</feature>
<dbReference type="InterPro" id="IPR045187">
    <property type="entry name" value="CcO_II"/>
</dbReference>
<protein>
    <recommendedName>
        <fullName evidence="3">cytochrome-c oxidase</fullName>
        <ecNumber evidence="3">7.1.1.9</ecNumber>
    </recommendedName>
    <alternativeName>
        <fullName evidence="16">Cytochrome aa3 subunit 2</fullName>
    </alternativeName>
</protein>
<evidence type="ECO:0000256" key="10">
    <source>
        <dbReference type="ARBA" id="ARBA00022982"/>
    </source>
</evidence>
<evidence type="ECO:0000256" key="13">
    <source>
        <dbReference type="ARBA" id="ARBA00023008"/>
    </source>
</evidence>
<keyword evidence="4" id="KW-0813">Transport</keyword>
<dbReference type="EMBL" id="BSFF01000003">
    <property type="protein sequence ID" value="GLK56375.1"/>
    <property type="molecule type" value="Genomic_DNA"/>
</dbReference>
<dbReference type="GO" id="GO:0042773">
    <property type="term" value="P:ATP synthesis coupled electron transport"/>
    <property type="evidence" value="ECO:0007669"/>
    <property type="project" value="TreeGrafter"/>
</dbReference>
<sequence>MGATIIAARILIRLPAFGLVALALGACSGVQSALDPAGREARDVADLFWVMLIGAGVVWTIVLGVAVYATRVRTDAHEEIVGKRLILWGGVVFPVVVLAALLVYGLRLMPELRQPGEGLRVDVAGEQFWWRVRYKPLNGPEVVSANEIRMPVGERVEFALTSPHVIHAFWIPTLGGKVDMIPGRENRLVLEAEKPGTYRGVCAEFCGASHALMAFDVVVMEKPAFDAWLAAQAAPQPAPTGDLARGRDLFLQNGCGACHAVAGTEAKGEVGPDLTRFGARKTLGAGTLPNTADNVARFIAETDTVKPRVTMPAYPALPRDDLTAIAAYLGSLK</sequence>
<dbReference type="RefSeq" id="WP_246482480.1">
    <property type="nucleotide sequence ID" value="NZ_BSFF01000003.1"/>
</dbReference>
<dbReference type="InterPro" id="IPR014222">
    <property type="entry name" value="Cyt_c_oxidase_su2"/>
</dbReference>
<dbReference type="InterPro" id="IPR036257">
    <property type="entry name" value="Cyt_c_oxidase_su2_TM_sf"/>
</dbReference>
<reference evidence="22" key="3">
    <citation type="submission" date="2023-01" db="EMBL/GenBank/DDBJ databases">
        <authorList>
            <person name="Sun Q."/>
            <person name="Evtushenko L."/>
        </authorList>
    </citation>
    <scope>NUCLEOTIDE SEQUENCE</scope>
    <source>
        <strain evidence="22">VKM B-1606</strain>
    </source>
</reference>
<evidence type="ECO:0000256" key="18">
    <source>
        <dbReference type="PROSITE-ProRule" id="PRU00433"/>
    </source>
</evidence>
<evidence type="ECO:0000256" key="17">
    <source>
        <dbReference type="ARBA" id="ARBA00047816"/>
    </source>
</evidence>
<keyword evidence="12 18" id="KW-0408">Iron</keyword>
<dbReference type="InterPro" id="IPR008972">
    <property type="entry name" value="Cupredoxin"/>
</dbReference>
<keyword evidence="24" id="KW-1185">Reference proteome</keyword>
<dbReference type="GO" id="GO:0004129">
    <property type="term" value="F:cytochrome-c oxidase activity"/>
    <property type="evidence" value="ECO:0007669"/>
    <property type="project" value="UniProtKB-EC"/>
</dbReference>
<comment type="caution">
    <text evidence="22">The sequence shown here is derived from an EMBL/GenBank/DDBJ whole genome shotgun (WGS) entry which is preliminary data.</text>
</comment>
<dbReference type="PANTHER" id="PTHR22888:SF9">
    <property type="entry name" value="CYTOCHROME C OXIDASE SUBUNIT 2"/>
    <property type="match status" value="1"/>
</dbReference>
<dbReference type="EC" id="7.1.1.9" evidence="3"/>
<feature type="transmembrane region" description="Helical" evidence="19">
    <location>
        <begin position="48"/>
        <end position="69"/>
    </location>
</feature>
<keyword evidence="13" id="KW-0186">Copper</keyword>
<dbReference type="Pfam" id="PF00116">
    <property type="entry name" value="COX2"/>
    <property type="match status" value="1"/>
</dbReference>
<evidence type="ECO:0000313" key="23">
    <source>
        <dbReference type="EMBL" id="MBM7852169.1"/>
    </source>
</evidence>
<reference evidence="22" key="1">
    <citation type="journal article" date="2014" name="Int. J. Syst. Evol. Microbiol.">
        <title>Complete genome sequence of Corynebacterium casei LMG S-19264T (=DSM 44701T), isolated from a smear-ripened cheese.</title>
        <authorList>
            <consortium name="US DOE Joint Genome Institute (JGI-PGF)"/>
            <person name="Walter F."/>
            <person name="Albersmeier A."/>
            <person name="Kalinowski J."/>
            <person name="Ruckert C."/>
        </authorList>
    </citation>
    <scope>NUCLEOTIDE SEQUENCE</scope>
    <source>
        <strain evidence="22">VKM B-1606</strain>
    </source>
</reference>
<dbReference type="GO" id="GO:0016020">
    <property type="term" value="C:membrane"/>
    <property type="evidence" value="ECO:0007669"/>
    <property type="project" value="UniProtKB-SubCell"/>
</dbReference>
<dbReference type="InterPro" id="IPR009056">
    <property type="entry name" value="Cyt_c-like_dom"/>
</dbReference>